<protein>
    <submittedName>
        <fullName evidence="4">Glycosyltransferase</fullName>
        <ecNumber evidence="4">2.4.-.-</ecNumber>
    </submittedName>
</protein>
<evidence type="ECO:0000259" key="3">
    <source>
        <dbReference type="Pfam" id="PF13439"/>
    </source>
</evidence>
<dbReference type="EC" id="2.4.-.-" evidence="4"/>
<evidence type="ECO:0000259" key="2">
    <source>
        <dbReference type="Pfam" id="PF00534"/>
    </source>
</evidence>
<dbReference type="GO" id="GO:0016757">
    <property type="term" value="F:glycosyltransferase activity"/>
    <property type="evidence" value="ECO:0007669"/>
    <property type="project" value="UniProtKB-KW"/>
</dbReference>
<keyword evidence="4" id="KW-0328">Glycosyltransferase</keyword>
<dbReference type="EMBL" id="CP089291">
    <property type="protein sequence ID" value="UOF91481.1"/>
    <property type="molecule type" value="Genomic_DNA"/>
</dbReference>
<dbReference type="CDD" id="cd03809">
    <property type="entry name" value="GT4_MtfB-like"/>
    <property type="match status" value="1"/>
</dbReference>
<dbReference type="InterPro" id="IPR001296">
    <property type="entry name" value="Glyco_trans_1"/>
</dbReference>
<name>A0ABY4CLV1_9BACL</name>
<dbReference type="PANTHER" id="PTHR46401">
    <property type="entry name" value="GLYCOSYLTRANSFERASE WBBK-RELATED"/>
    <property type="match status" value="1"/>
</dbReference>
<keyword evidence="5" id="KW-1185">Reference proteome</keyword>
<dbReference type="InterPro" id="IPR028098">
    <property type="entry name" value="Glyco_trans_4-like_N"/>
</dbReference>
<evidence type="ECO:0000256" key="1">
    <source>
        <dbReference type="ARBA" id="ARBA00022679"/>
    </source>
</evidence>
<reference evidence="4" key="1">
    <citation type="submission" date="2021-12" db="EMBL/GenBank/DDBJ databases">
        <title>Alicyclobacillaceae gen. nov., sp. nov., isolated from chalcocite enrichment system.</title>
        <authorList>
            <person name="Jiang Z."/>
        </authorList>
    </citation>
    <scope>NUCLEOTIDE SEQUENCE</scope>
    <source>
        <strain evidence="4">MYW30-H2</strain>
    </source>
</reference>
<keyword evidence="1 4" id="KW-0808">Transferase</keyword>
<sequence>MKIALDIQPMQTEHSRNRGIGFYNLNLFKYILTLDSNENNNNYTLLHTQPNFIFENTGFANNYWMYFGPFHLGIKSELQREIGKNLMRKFLRDFDVELFHFTSPFDDVDIFYQEWYKDYKTIATVYDLIPLIFNKHYLCNPEIKAWYMRRLEFLKSVDRFVAISNSVKNDMVNFLGILDKQIDVIYAGVDSDFKSINVAEKDIEKIKISYGITKPFIMCTGGVDFRKNIEGLIEAYSLLPQVLRNKFQLVIVCKVTDSEAAWFRTLAEKFDLQNQLILTNFVPKKDLILLYNIATIFAFPSKYEGFGLPVLEALSCGLPVLASNVSSIPEIVGDAGILVNPDSVEDIAKGITRLLEEPNLRDELKFKAIEQSKKFSWQKTSELLLESYSKLRQVDPGRNFIEKIKKRIAFFSPLRPINSGISDYSEELLKELKNYYDIDLIIDDYTPSNAFIKAHFNIINAIEFQPQKYETIIYQIGNSTYHTYMFPFMEVYPGITVLHDANLHGLMYHIGISGKKEVYINEMEYCYGELGKEEAIQVLSGQLPPRFEELSLLQRVIDNSKAIIVHSRMTSGNLAVQYSNIPIYYVPMGVDPVNVLNSEEKENIKKSLGYNDHLIIGTFGIIAPSKRIRELIVAYAESLPLFQTKTKLLIVGQCDESYKEELNRCIKDLRLESNILIAGEVSKEKYDQYLMISDIAVSLRYPHKGETSAALIRAISAAKPIIVTNIGTLGQIPDDFSIKVSYNDQEILTIKEALVTLVNDVTLREKMSNKALGFFRENHLVKQSAYCYKEIIDLQERVSINKKLDSSVITRVSEEYKKHSNTISRQDLNRLARLLMRLNVSVLGDK</sequence>
<dbReference type="Pfam" id="PF13439">
    <property type="entry name" value="Glyco_transf_4"/>
    <property type="match status" value="1"/>
</dbReference>
<accession>A0ABY4CLV1</accession>
<dbReference type="Proteomes" id="UP000830167">
    <property type="component" value="Chromosome"/>
</dbReference>
<dbReference type="Gene3D" id="3.40.50.2000">
    <property type="entry name" value="Glycogen Phosphorylase B"/>
    <property type="match status" value="3"/>
</dbReference>
<dbReference type="Pfam" id="PF00534">
    <property type="entry name" value="Glycos_transf_1"/>
    <property type="match status" value="2"/>
</dbReference>
<proteinExistence type="predicted"/>
<evidence type="ECO:0000313" key="4">
    <source>
        <dbReference type="EMBL" id="UOF91481.1"/>
    </source>
</evidence>
<gene>
    <name evidence="4" type="ORF">LSG31_04305</name>
</gene>
<feature type="domain" description="Glycosyltransferase subfamily 4-like N-terminal" evidence="3">
    <location>
        <begin position="85"/>
        <end position="192"/>
    </location>
</feature>
<dbReference type="PANTHER" id="PTHR46401:SF2">
    <property type="entry name" value="GLYCOSYLTRANSFERASE WBBK-RELATED"/>
    <property type="match status" value="1"/>
</dbReference>
<evidence type="ECO:0000313" key="5">
    <source>
        <dbReference type="Proteomes" id="UP000830167"/>
    </source>
</evidence>
<organism evidence="4 5">
    <name type="scientific">Fodinisporobacter ferrooxydans</name>
    <dbReference type="NCBI Taxonomy" id="2901836"/>
    <lineage>
        <taxon>Bacteria</taxon>
        <taxon>Bacillati</taxon>
        <taxon>Bacillota</taxon>
        <taxon>Bacilli</taxon>
        <taxon>Bacillales</taxon>
        <taxon>Alicyclobacillaceae</taxon>
        <taxon>Fodinisporobacter</taxon>
    </lineage>
</organism>
<dbReference type="SUPFAM" id="SSF53756">
    <property type="entry name" value="UDP-Glycosyltransferase/glycogen phosphorylase"/>
    <property type="match status" value="2"/>
</dbReference>
<feature type="domain" description="Glycosyl transferase family 1" evidence="2">
    <location>
        <begin position="601"/>
        <end position="771"/>
    </location>
</feature>
<feature type="domain" description="Glycosyl transferase family 1" evidence="2">
    <location>
        <begin position="204"/>
        <end position="368"/>
    </location>
</feature>
<dbReference type="RefSeq" id="WP_347438172.1">
    <property type="nucleotide sequence ID" value="NZ_CP089291.1"/>
</dbReference>